<dbReference type="AlphaFoldDB" id="A0A8T2AF72"/>
<proteinExistence type="predicted"/>
<gene>
    <name evidence="2" type="ORF">ISN44_As09g012520</name>
</gene>
<dbReference type="Proteomes" id="UP000694251">
    <property type="component" value="Chromosome 9"/>
</dbReference>
<evidence type="ECO:0000256" key="1">
    <source>
        <dbReference type="SAM" id="Phobius"/>
    </source>
</evidence>
<evidence type="ECO:0000313" key="3">
    <source>
        <dbReference type="Proteomes" id="UP000694251"/>
    </source>
</evidence>
<keyword evidence="3" id="KW-1185">Reference proteome</keyword>
<name>A0A8T2AF72_ARASU</name>
<reference evidence="2 3" key="1">
    <citation type="submission" date="2020-12" db="EMBL/GenBank/DDBJ databases">
        <title>Concerted genomic and epigenomic changes stabilize Arabidopsis allopolyploids.</title>
        <authorList>
            <person name="Chen Z."/>
        </authorList>
    </citation>
    <scope>NUCLEOTIDE SEQUENCE [LARGE SCALE GENOMIC DNA]</scope>
    <source>
        <strain evidence="2">As9502</strain>
        <tissue evidence="2">Leaf</tissue>
    </source>
</reference>
<sequence length="526" mass="59219">MSSDAGGALSHRRREFPLVLFAILDSRSTIFSSFLANFSPFLNLFLTLSNLWFLLRPSTIRIKRRRWSPALSISYPQLASPLPYLISFPKSAKFFWSSSFASNLDHHQHLPTLASPETTASPQNLSSSPYGGHHAHVNLLPSKVKLGLQLVGFTNYGPLRPLQPISKRCNPTHYLLKPRSAPNFILFIFRQSLCLVSEPFVQGLQLGRYVSLLLWLFKISVRILPLDSPRVFGHELKSLIIEAFGLKKTGIMIPSPRSGDYRCFFNPSAPFSLNTETKQVLIINLKIIIQETRSMRKNGIMTPSPRSGGYRSFLNFLSPYPLLTEPTHVQIINVRDNFHLPKSLKLRFNFMYQVSSQRQTLCDILNLHSHVRENPPVLLRFFSHPLRILALASICYILSKLNSQSTTTLAANLKHQNNTSFARSHVKALLRVVLLVPARFTTLAPSSTPLGLLTVAICSSIDSFLDELSITFDLTCTKKLSSFWLKALKELYPYLSFFYLMLALGNALYGCIVNIGISDSFSVLGS</sequence>
<comment type="caution">
    <text evidence="2">The sequence shown here is derived from an EMBL/GenBank/DDBJ whole genome shotgun (WGS) entry which is preliminary data.</text>
</comment>
<accession>A0A8T2AF72</accession>
<organism evidence="2 3">
    <name type="scientific">Arabidopsis suecica</name>
    <name type="common">Swedish thale-cress</name>
    <name type="synonym">Cardaminopsis suecica</name>
    <dbReference type="NCBI Taxonomy" id="45249"/>
    <lineage>
        <taxon>Eukaryota</taxon>
        <taxon>Viridiplantae</taxon>
        <taxon>Streptophyta</taxon>
        <taxon>Embryophyta</taxon>
        <taxon>Tracheophyta</taxon>
        <taxon>Spermatophyta</taxon>
        <taxon>Magnoliopsida</taxon>
        <taxon>eudicotyledons</taxon>
        <taxon>Gunneridae</taxon>
        <taxon>Pentapetalae</taxon>
        <taxon>rosids</taxon>
        <taxon>malvids</taxon>
        <taxon>Brassicales</taxon>
        <taxon>Brassicaceae</taxon>
        <taxon>Camelineae</taxon>
        <taxon>Arabidopsis</taxon>
    </lineage>
</organism>
<evidence type="ECO:0000313" key="2">
    <source>
        <dbReference type="EMBL" id="KAG7572912.1"/>
    </source>
</evidence>
<keyword evidence="1" id="KW-0472">Membrane</keyword>
<protein>
    <submittedName>
        <fullName evidence="2">Uncharacterized protein</fullName>
    </submittedName>
</protein>
<feature type="transmembrane region" description="Helical" evidence="1">
    <location>
        <begin position="34"/>
        <end position="55"/>
    </location>
</feature>
<keyword evidence="1" id="KW-0812">Transmembrane</keyword>
<keyword evidence="1" id="KW-1133">Transmembrane helix</keyword>
<feature type="transmembrane region" description="Helical" evidence="1">
    <location>
        <begin position="491"/>
        <end position="517"/>
    </location>
</feature>
<dbReference type="EMBL" id="JAEFBJ010000009">
    <property type="protein sequence ID" value="KAG7572912.1"/>
    <property type="molecule type" value="Genomic_DNA"/>
</dbReference>